<dbReference type="EMBL" id="BPVZ01000048">
    <property type="protein sequence ID" value="GKV17696.1"/>
    <property type="molecule type" value="Genomic_DNA"/>
</dbReference>
<feature type="transmembrane region" description="Helical" evidence="1">
    <location>
        <begin position="335"/>
        <end position="356"/>
    </location>
</feature>
<name>A0AAV5K3P2_9ROSI</name>
<gene>
    <name evidence="2" type="ORF">SLEP1_g28165</name>
</gene>
<evidence type="ECO:0000256" key="1">
    <source>
        <dbReference type="SAM" id="Phobius"/>
    </source>
</evidence>
<keyword evidence="1" id="KW-0812">Transmembrane</keyword>
<feature type="transmembrane region" description="Helical" evidence="1">
    <location>
        <begin position="206"/>
        <end position="224"/>
    </location>
</feature>
<feature type="transmembrane region" description="Helical" evidence="1">
    <location>
        <begin position="179"/>
        <end position="199"/>
    </location>
</feature>
<feature type="transmembrane region" description="Helical" evidence="1">
    <location>
        <begin position="362"/>
        <end position="382"/>
    </location>
</feature>
<dbReference type="Proteomes" id="UP001054252">
    <property type="component" value="Unassembled WGS sequence"/>
</dbReference>
<dbReference type="AlphaFoldDB" id="A0AAV5K3P2"/>
<protein>
    <submittedName>
        <fullName evidence="2">Uncharacterized protein</fullName>
    </submittedName>
</protein>
<feature type="transmembrane region" description="Helical" evidence="1">
    <location>
        <begin position="155"/>
        <end position="173"/>
    </location>
</feature>
<sequence>MKDMRYSTAVPQIMNIVRIVVKFHPLLTITSLICQVILLQDWIEEEVSNQWKTLKVYCQSTMRALLDPITKKMKNLSKAVQMHLNHGAEKRQPKIQLLGKLALYSATFLLLDTEISSKYDKRGLKTWLLLLIGNDLLTNSEFWSQLGILRGRCGCVANLTSNFTFFILAIVFAKSYYNSLRSLIFMFFIVIYLLCLLVVLRPRTDFGLFGFIIGVVGSISYNNFQFTSPTWIIASICFVLFSFKSWLDEYWLDLEQDQSLSSTNTTARSTFILLTTTMRIAGAVFHFSVVKSPLFNYKVLLGRAIVNTMWIIRFHKFYPKDTSLPSTNTKGANGLILTIINVAQGIFLFGLYTFSMADYKDWLFAIISFVVCCFWLQSLLPKDLSLPSTNAKRITDMILSLLSVVKYGIMVLAGLEPSLYFRDWLSVPTCYVLWWIRLCMSFPKDLPQLSTTVEFKATQWWAMMIDFMVIQVIYWTILVCNMH</sequence>
<keyword evidence="1" id="KW-0472">Membrane</keyword>
<proteinExistence type="predicted"/>
<comment type="caution">
    <text evidence="2">The sequence shown here is derived from an EMBL/GenBank/DDBJ whole genome shotgun (WGS) entry which is preliminary data.</text>
</comment>
<accession>A0AAV5K3P2</accession>
<reference evidence="2 3" key="1">
    <citation type="journal article" date="2021" name="Commun. Biol.">
        <title>The genome of Shorea leprosula (Dipterocarpaceae) highlights the ecological relevance of drought in aseasonal tropical rainforests.</title>
        <authorList>
            <person name="Ng K.K.S."/>
            <person name="Kobayashi M.J."/>
            <person name="Fawcett J.A."/>
            <person name="Hatakeyama M."/>
            <person name="Paape T."/>
            <person name="Ng C.H."/>
            <person name="Ang C.C."/>
            <person name="Tnah L.H."/>
            <person name="Lee C.T."/>
            <person name="Nishiyama T."/>
            <person name="Sese J."/>
            <person name="O'Brien M.J."/>
            <person name="Copetti D."/>
            <person name="Mohd Noor M.I."/>
            <person name="Ong R.C."/>
            <person name="Putra M."/>
            <person name="Sireger I.Z."/>
            <person name="Indrioko S."/>
            <person name="Kosugi Y."/>
            <person name="Izuno A."/>
            <person name="Isagi Y."/>
            <person name="Lee S.L."/>
            <person name="Shimizu K.K."/>
        </authorList>
    </citation>
    <scope>NUCLEOTIDE SEQUENCE [LARGE SCALE GENOMIC DNA]</scope>
    <source>
        <strain evidence="2">214</strain>
    </source>
</reference>
<feature type="transmembrane region" description="Helical" evidence="1">
    <location>
        <begin position="268"/>
        <end position="289"/>
    </location>
</feature>
<keyword evidence="1" id="KW-1133">Transmembrane helix</keyword>
<organism evidence="2 3">
    <name type="scientific">Rubroshorea leprosula</name>
    <dbReference type="NCBI Taxonomy" id="152421"/>
    <lineage>
        <taxon>Eukaryota</taxon>
        <taxon>Viridiplantae</taxon>
        <taxon>Streptophyta</taxon>
        <taxon>Embryophyta</taxon>
        <taxon>Tracheophyta</taxon>
        <taxon>Spermatophyta</taxon>
        <taxon>Magnoliopsida</taxon>
        <taxon>eudicotyledons</taxon>
        <taxon>Gunneridae</taxon>
        <taxon>Pentapetalae</taxon>
        <taxon>rosids</taxon>
        <taxon>malvids</taxon>
        <taxon>Malvales</taxon>
        <taxon>Dipterocarpaceae</taxon>
        <taxon>Rubroshorea</taxon>
    </lineage>
</organism>
<feature type="transmembrane region" description="Helical" evidence="1">
    <location>
        <begin position="230"/>
        <end position="247"/>
    </location>
</feature>
<evidence type="ECO:0000313" key="3">
    <source>
        <dbReference type="Proteomes" id="UP001054252"/>
    </source>
</evidence>
<keyword evidence="3" id="KW-1185">Reference proteome</keyword>
<evidence type="ECO:0000313" key="2">
    <source>
        <dbReference type="EMBL" id="GKV17696.1"/>
    </source>
</evidence>
<feature type="transmembrane region" description="Helical" evidence="1">
    <location>
        <begin position="460"/>
        <end position="480"/>
    </location>
</feature>